<gene>
    <name evidence="3" type="ORF">HYH03_001523</name>
</gene>
<evidence type="ECO:0000256" key="2">
    <source>
        <dbReference type="SAM" id="Phobius"/>
    </source>
</evidence>
<feature type="region of interest" description="Disordered" evidence="1">
    <location>
        <begin position="812"/>
        <end position="838"/>
    </location>
</feature>
<keyword evidence="2" id="KW-0472">Membrane</keyword>
<dbReference type="EMBL" id="JAEHOE010000003">
    <property type="protein sequence ID" value="KAG2500761.1"/>
    <property type="molecule type" value="Genomic_DNA"/>
</dbReference>
<keyword evidence="2" id="KW-0812">Transmembrane</keyword>
<feature type="region of interest" description="Disordered" evidence="1">
    <location>
        <begin position="151"/>
        <end position="210"/>
    </location>
</feature>
<reference evidence="3" key="1">
    <citation type="journal article" date="2020" name="bioRxiv">
        <title>Comparative genomics of Chlamydomonas.</title>
        <authorList>
            <person name="Craig R.J."/>
            <person name="Hasan A.R."/>
            <person name="Ness R.W."/>
            <person name="Keightley P.D."/>
        </authorList>
    </citation>
    <scope>NUCLEOTIDE SEQUENCE</scope>
    <source>
        <strain evidence="3">CCAP 11/70</strain>
    </source>
</reference>
<feature type="region of interest" description="Disordered" evidence="1">
    <location>
        <begin position="424"/>
        <end position="496"/>
    </location>
</feature>
<evidence type="ECO:0000313" key="3">
    <source>
        <dbReference type="EMBL" id="KAG2500761.1"/>
    </source>
</evidence>
<keyword evidence="2" id="KW-1133">Transmembrane helix</keyword>
<organism evidence="3 4">
    <name type="scientific">Edaphochlamys debaryana</name>
    <dbReference type="NCBI Taxonomy" id="47281"/>
    <lineage>
        <taxon>Eukaryota</taxon>
        <taxon>Viridiplantae</taxon>
        <taxon>Chlorophyta</taxon>
        <taxon>core chlorophytes</taxon>
        <taxon>Chlorophyceae</taxon>
        <taxon>CS clade</taxon>
        <taxon>Chlamydomonadales</taxon>
        <taxon>Chlamydomonadales incertae sedis</taxon>
        <taxon>Edaphochlamys</taxon>
    </lineage>
</organism>
<feature type="transmembrane region" description="Helical" evidence="2">
    <location>
        <begin position="942"/>
        <end position="960"/>
    </location>
</feature>
<feature type="compositionally biased region" description="Low complexity" evidence="1">
    <location>
        <begin position="430"/>
        <end position="442"/>
    </location>
</feature>
<feature type="transmembrane region" description="Helical" evidence="2">
    <location>
        <begin position="910"/>
        <end position="930"/>
    </location>
</feature>
<keyword evidence="4" id="KW-1185">Reference proteome</keyword>
<dbReference type="AlphaFoldDB" id="A0A835YDU4"/>
<comment type="caution">
    <text evidence="3">The sequence shown here is derived from an EMBL/GenBank/DDBJ whole genome shotgun (WGS) entry which is preliminary data.</text>
</comment>
<dbReference type="OrthoDB" id="549891at2759"/>
<feature type="transmembrane region" description="Helical" evidence="2">
    <location>
        <begin position="1019"/>
        <end position="1041"/>
    </location>
</feature>
<proteinExistence type="predicted"/>
<dbReference type="Proteomes" id="UP000612055">
    <property type="component" value="Unassembled WGS sequence"/>
</dbReference>
<sequence>MITLLDSGAGLSASVVRLHHNLDTAVTAAQRSSALGFLLLRSIMAPGETPSPSALWYIQSVWAWDAVSCILFPGGLLAESLYAAATLPSLVVLFTRYNRHHPAEAAPLPGIVLREALALAAILAAEAWRLRLRRARRGFFAAPARPPLASLPGSAAAGSHGAEDKSVTYSDVGDDYPTKPADHGSSYGSSHGIHSGQLSDSAGSDNAAHRALGLGSNGRGLLSPEASVGEVTAKQALPSAEALPKASETAPAELAAGATSRYAVLLPLTPLPAGRASLTAAAAGPFHVPRYTGRTRLLTRRIKIRGGADPEDVPPGLEARLAAVLASSGLQLEGVYVRRGCIEVVVDARRMAAQRSGEHPSLSSSAATNASDHHSAGAASYASESIDIGAVIRALELPYDVPYDAYDTVVEESAEVVVYRTDPEACSKHGPPCRSQPGSPRGPRIRRRPWDSPAAAPTPSSRPPGAPRMLSVQSLAVAPPNRRARSRALDDSDGFDGNGESLQLTALVWAPDARPFEVSARCMNRYLPLASPPVVAWQPAPHDTPAAQPPCPHTPGSGDTTGLYSGGGEGGAGFVASVTLSLQDLPSAPTVVVLDVHARGAATGTGAMPVLMLDDAAIAEELHHGLAACAQSSGSDPSDVSAAGAGAANLQELLSDLGCFLHHCARLTVPLAGGAGQEDVEPVGSGSGAGAGVGVGGEAVQSPSQLRPQLVTLGLDLLEWFAYTAALWPLTTARLQRELLGMGAAPQDLRLAVVAGAAAAAASVAAAYESTGPTVEDGSCSAAASEDDCGEEEAERRALVVGAAERPCRAPSAGVGEAERASGTGCSNTGGGRGASTDAAGAWSDVDGAGASPSATCPRPRRTGGSRTGGYLAAAWDRTVWAWAGARDFLRQLDEPGYRAYLRDHVVKNAAMVDVLVFLAIGGLMLRSWLQEPQWRQRPASAFLAHYASLLLTILVNIPSTAGRALLPPPAYARLAMALQAPRLCGYIAANVVIGYLGWELASGVRSYEGSPAIYIGDALALGSTVAIMPLTAVVLCAVRLPTHVAMWRALGLPMSDAALTLRSTGVACLYVVSNLGLHASLLSSYRRRVRAQRRAAEARRAKTD</sequence>
<protein>
    <submittedName>
        <fullName evidence="3">Uncharacterized protein</fullName>
    </submittedName>
</protein>
<feature type="transmembrane region" description="Helical" evidence="2">
    <location>
        <begin position="980"/>
        <end position="999"/>
    </location>
</feature>
<feature type="transmembrane region" description="Helical" evidence="2">
    <location>
        <begin position="1061"/>
        <end position="1086"/>
    </location>
</feature>
<evidence type="ECO:0000256" key="1">
    <source>
        <dbReference type="SAM" id="MobiDB-lite"/>
    </source>
</evidence>
<evidence type="ECO:0000313" key="4">
    <source>
        <dbReference type="Proteomes" id="UP000612055"/>
    </source>
</evidence>
<name>A0A835YDU4_9CHLO</name>
<feature type="compositionally biased region" description="Low complexity" evidence="1">
    <location>
        <begin position="183"/>
        <end position="196"/>
    </location>
</feature>
<accession>A0A835YDU4</accession>